<feature type="non-terminal residue" evidence="2">
    <location>
        <position position="1"/>
    </location>
</feature>
<dbReference type="GO" id="GO:0016705">
    <property type="term" value="F:oxidoreductase activity, acting on paired donors, with incorporation or reduction of molecular oxygen"/>
    <property type="evidence" value="ECO:0007669"/>
    <property type="project" value="InterPro"/>
</dbReference>
<dbReference type="GO" id="GO:0005506">
    <property type="term" value="F:iron ion binding"/>
    <property type="evidence" value="ECO:0007669"/>
    <property type="project" value="InterPro"/>
</dbReference>
<dbReference type="Gene3D" id="1.10.630.10">
    <property type="entry name" value="Cytochrome P450"/>
    <property type="match status" value="1"/>
</dbReference>
<dbReference type="AlphaFoldDB" id="A0A026VUT3"/>
<reference evidence="2 3" key="1">
    <citation type="journal article" date="2014" name="Curr. Biol.">
        <title>The genome of the clonal raider ant Cerapachys biroi.</title>
        <authorList>
            <person name="Oxley P.R."/>
            <person name="Ji L."/>
            <person name="Fetter-Pruneda I."/>
            <person name="McKenzie S.K."/>
            <person name="Li C."/>
            <person name="Hu H."/>
            <person name="Zhang G."/>
            <person name="Kronauer D.J."/>
        </authorList>
    </citation>
    <scope>NUCLEOTIDE SEQUENCE [LARGE SCALE GENOMIC DNA]</scope>
</reference>
<dbReference type="EMBL" id="KK109519">
    <property type="protein sequence ID" value="EZA46584.1"/>
    <property type="molecule type" value="Genomic_DNA"/>
</dbReference>
<evidence type="ECO:0000256" key="1">
    <source>
        <dbReference type="ARBA" id="ARBA00023033"/>
    </source>
</evidence>
<organism evidence="2 3">
    <name type="scientific">Ooceraea biroi</name>
    <name type="common">Clonal raider ant</name>
    <name type="synonym">Cerapachys biroi</name>
    <dbReference type="NCBI Taxonomy" id="2015173"/>
    <lineage>
        <taxon>Eukaryota</taxon>
        <taxon>Metazoa</taxon>
        <taxon>Ecdysozoa</taxon>
        <taxon>Arthropoda</taxon>
        <taxon>Hexapoda</taxon>
        <taxon>Insecta</taxon>
        <taxon>Pterygota</taxon>
        <taxon>Neoptera</taxon>
        <taxon>Endopterygota</taxon>
        <taxon>Hymenoptera</taxon>
        <taxon>Apocrita</taxon>
        <taxon>Aculeata</taxon>
        <taxon>Formicoidea</taxon>
        <taxon>Formicidae</taxon>
        <taxon>Dorylinae</taxon>
        <taxon>Ooceraea</taxon>
    </lineage>
</organism>
<sequence length="53" mass="6227">PAFHFNIIKQFFDTMVEESNRMTNSLKDMENSTVQDLRSFISYHTLNIICGKN</sequence>
<gene>
    <name evidence="2" type="ORF">X777_00007</name>
</gene>
<dbReference type="GO" id="GO:0004497">
    <property type="term" value="F:monooxygenase activity"/>
    <property type="evidence" value="ECO:0007669"/>
    <property type="project" value="UniProtKB-KW"/>
</dbReference>
<dbReference type="GO" id="GO:0020037">
    <property type="term" value="F:heme binding"/>
    <property type="evidence" value="ECO:0007669"/>
    <property type="project" value="InterPro"/>
</dbReference>
<protein>
    <submittedName>
        <fullName evidence="2">Uncharacterized protein</fullName>
    </submittedName>
</protein>
<evidence type="ECO:0000313" key="2">
    <source>
        <dbReference type="EMBL" id="EZA46584.1"/>
    </source>
</evidence>
<dbReference type="InterPro" id="IPR036396">
    <property type="entry name" value="Cyt_P450_sf"/>
</dbReference>
<keyword evidence="1" id="KW-0560">Oxidoreductase</keyword>
<name>A0A026VUT3_OOCBI</name>
<evidence type="ECO:0000313" key="3">
    <source>
        <dbReference type="Proteomes" id="UP000053097"/>
    </source>
</evidence>
<dbReference type="Proteomes" id="UP000053097">
    <property type="component" value="Unassembled WGS sequence"/>
</dbReference>
<accession>A0A026VUT3</accession>
<dbReference type="SUPFAM" id="SSF48264">
    <property type="entry name" value="Cytochrome P450"/>
    <property type="match status" value="1"/>
</dbReference>
<proteinExistence type="predicted"/>
<keyword evidence="1" id="KW-0503">Monooxygenase</keyword>
<keyword evidence="3" id="KW-1185">Reference proteome</keyword>